<gene>
    <name evidence="2" type="ORF">EUX98_g2976</name>
</gene>
<proteinExistence type="predicted"/>
<dbReference type="Proteomes" id="UP000308730">
    <property type="component" value="Unassembled WGS sequence"/>
</dbReference>
<accession>A0A4S4MZV2</accession>
<evidence type="ECO:0000313" key="3">
    <source>
        <dbReference type="Proteomes" id="UP000308730"/>
    </source>
</evidence>
<protein>
    <submittedName>
        <fullName evidence="2">Uncharacterized protein</fullName>
    </submittedName>
</protein>
<dbReference type="AlphaFoldDB" id="A0A4S4MZV2"/>
<evidence type="ECO:0000313" key="2">
    <source>
        <dbReference type="EMBL" id="THH31217.1"/>
    </source>
</evidence>
<comment type="caution">
    <text evidence="2">The sequence shown here is derived from an EMBL/GenBank/DDBJ whole genome shotgun (WGS) entry which is preliminary data.</text>
</comment>
<keyword evidence="3" id="KW-1185">Reference proteome</keyword>
<reference evidence="2 3" key="1">
    <citation type="submission" date="2019-02" db="EMBL/GenBank/DDBJ databases">
        <title>Genome sequencing of the rare red list fungi Antrodiella citrinella (Flaviporus citrinellus).</title>
        <authorList>
            <person name="Buettner E."/>
            <person name="Kellner H."/>
        </authorList>
    </citation>
    <scope>NUCLEOTIDE SEQUENCE [LARGE SCALE GENOMIC DNA]</scope>
    <source>
        <strain evidence="2 3">DSM 108506</strain>
    </source>
</reference>
<name>A0A4S4MZV2_9APHY</name>
<dbReference type="EMBL" id="SGPM01000054">
    <property type="protein sequence ID" value="THH31217.1"/>
    <property type="molecule type" value="Genomic_DNA"/>
</dbReference>
<feature type="region of interest" description="Disordered" evidence="1">
    <location>
        <begin position="49"/>
        <end position="75"/>
    </location>
</feature>
<evidence type="ECO:0000256" key="1">
    <source>
        <dbReference type="SAM" id="MobiDB-lite"/>
    </source>
</evidence>
<sequence>MITFSMTAVPTIIIHYVATEEDDSHVEIIPPRQRFPPLNPFANFQPFNSRASRVPPNATRHRSDPVLPTRNPLPPPPVVAYSLPTDFSESPLTRLTRGRDPGAASGASPFYEIEDTYSVLHTPIIAQSEFSSSESFLPPDHPDAPFFDLLNAVDLESLSELSDQEYPDLPPRFSPAQHLQRIFYIQKFNLMRLRNRVCKVLGIRPPRRSVSHCIILRDDEDIYTDEALANKGLVGLIAREDAILNERIRLGSLEEEQDWEPTQ</sequence>
<organism evidence="2 3">
    <name type="scientific">Antrodiella citrinella</name>
    <dbReference type="NCBI Taxonomy" id="2447956"/>
    <lineage>
        <taxon>Eukaryota</taxon>
        <taxon>Fungi</taxon>
        <taxon>Dikarya</taxon>
        <taxon>Basidiomycota</taxon>
        <taxon>Agaricomycotina</taxon>
        <taxon>Agaricomycetes</taxon>
        <taxon>Polyporales</taxon>
        <taxon>Steccherinaceae</taxon>
        <taxon>Antrodiella</taxon>
    </lineage>
</organism>